<evidence type="ECO:0000256" key="3">
    <source>
        <dbReference type="ARBA" id="ARBA00023054"/>
    </source>
</evidence>
<dbReference type="GO" id="GO:0048311">
    <property type="term" value="P:mitochondrion distribution"/>
    <property type="evidence" value="ECO:0007669"/>
    <property type="project" value="TreeGrafter"/>
</dbReference>
<keyword evidence="4" id="KW-0496">Mitochondrion</keyword>
<evidence type="ECO:0000313" key="10">
    <source>
        <dbReference type="Proteomes" id="UP000261580"/>
    </source>
</evidence>
<dbReference type="OMA" id="TSQYEEQ"/>
<name>A0A3Q4N9E0_NEOBR</name>
<dbReference type="GO" id="GO:0098957">
    <property type="term" value="P:anterograde axonal transport of mitochondrion"/>
    <property type="evidence" value="ECO:0007669"/>
    <property type="project" value="TreeGrafter"/>
</dbReference>
<dbReference type="Pfam" id="PF04849">
    <property type="entry name" value="HAP1_N"/>
    <property type="match status" value="1"/>
</dbReference>
<evidence type="ECO:0000313" key="9">
    <source>
        <dbReference type="Ensembl" id="ENSNBRP00000030269.1"/>
    </source>
</evidence>
<dbReference type="Ensembl" id="ENSNBRT00000031041.1">
    <property type="protein sequence ID" value="ENSNBRP00000030269.1"/>
    <property type="gene ID" value="ENSNBRG00000023010.1"/>
</dbReference>
<feature type="compositionally biased region" description="Polar residues" evidence="6">
    <location>
        <begin position="531"/>
        <end position="541"/>
    </location>
</feature>
<evidence type="ECO:0000259" key="7">
    <source>
        <dbReference type="SMART" id="SM01423"/>
    </source>
</evidence>
<feature type="region of interest" description="Disordered" evidence="6">
    <location>
        <begin position="531"/>
        <end position="556"/>
    </location>
</feature>
<comment type="subcellular location">
    <subcellularLocation>
        <location evidence="1">Mitochondrion</location>
    </subcellularLocation>
</comment>
<dbReference type="InterPro" id="IPR006933">
    <property type="entry name" value="HAP1_N"/>
</dbReference>
<dbReference type="GO" id="GO:0005102">
    <property type="term" value="F:signaling receptor binding"/>
    <property type="evidence" value="ECO:0007669"/>
    <property type="project" value="TreeGrafter"/>
</dbReference>
<evidence type="ECO:0000256" key="2">
    <source>
        <dbReference type="ARBA" id="ARBA00007007"/>
    </source>
</evidence>
<accession>A0A3Q4N9E0</accession>
<dbReference type="GO" id="GO:0006605">
    <property type="term" value="P:protein targeting"/>
    <property type="evidence" value="ECO:0007669"/>
    <property type="project" value="TreeGrafter"/>
</dbReference>
<dbReference type="GO" id="GO:0048011">
    <property type="term" value="P:neurotrophin TRK receptor signaling pathway"/>
    <property type="evidence" value="ECO:0007669"/>
    <property type="project" value="TreeGrafter"/>
</dbReference>
<dbReference type="InterPro" id="IPR051946">
    <property type="entry name" value="Intracell_Traff-Reg"/>
</dbReference>
<protein>
    <submittedName>
        <fullName evidence="9">Trafficking kinesin-binding protein 1-like</fullName>
    </submittedName>
</protein>
<keyword evidence="3 5" id="KW-0175">Coiled coil</keyword>
<dbReference type="SMART" id="SM01423">
    <property type="entry name" value="Milton"/>
    <property type="match status" value="1"/>
</dbReference>
<feature type="region of interest" description="Disordered" evidence="6">
    <location>
        <begin position="406"/>
        <end position="476"/>
    </location>
</feature>
<dbReference type="InterPro" id="IPR022154">
    <property type="entry name" value="TRAK1/2_C"/>
</dbReference>
<evidence type="ECO:0000256" key="5">
    <source>
        <dbReference type="SAM" id="Coils"/>
    </source>
</evidence>
<feature type="compositionally biased region" description="Low complexity" evidence="6">
    <location>
        <begin position="413"/>
        <end position="435"/>
    </location>
</feature>
<dbReference type="GO" id="GO:0047496">
    <property type="term" value="P:vesicle transport along microtubule"/>
    <property type="evidence" value="ECO:0007669"/>
    <property type="project" value="TreeGrafter"/>
</dbReference>
<feature type="coiled-coil region" evidence="5">
    <location>
        <begin position="202"/>
        <end position="345"/>
    </location>
</feature>
<dbReference type="Proteomes" id="UP000261580">
    <property type="component" value="Unassembled WGS sequence"/>
</dbReference>
<evidence type="ECO:0000256" key="4">
    <source>
        <dbReference type="ARBA" id="ARBA00023128"/>
    </source>
</evidence>
<dbReference type="GO" id="GO:0022008">
    <property type="term" value="P:neurogenesis"/>
    <property type="evidence" value="ECO:0007669"/>
    <property type="project" value="TreeGrafter"/>
</dbReference>
<evidence type="ECO:0000259" key="8">
    <source>
        <dbReference type="SMART" id="SM01424"/>
    </source>
</evidence>
<reference evidence="9" key="1">
    <citation type="submission" date="2025-08" db="UniProtKB">
        <authorList>
            <consortium name="Ensembl"/>
        </authorList>
    </citation>
    <scope>IDENTIFICATION</scope>
</reference>
<sequence>HSLSFFTLSPKSLCVKCTLPSKASSPDLCSDLPELEIVSLLSEGQPNYTLRADSVFGYDNDDWLHTPLVPPEVVLGLTHDQIEETLKYFLLSSDRVGQVTKTYHDIKAVTHLLEEKERDLELAARIGQSLLKQNQEITARNEMLDEQLEIAKEEIAQLRHELSMRDDLLQFYASTEEIENAQSQSPMKRNESSSSLTNFIHYDFLQQKLKGLEEENRKLRLEATELSTETSIYEEQEQELMMVCVDELSSANKQVVNLSEELARKVEDCLRQQEEISSLLAQIVDLQARCKGLTHENEELNHQLNASRESQQKLKSELKDLQDKYSECKDMLHEAREDIKNLRNKSLPNSTVQRYTSLASVLPMDSLAAEIEGTFRKGLDTPAPSEYKNHPWRVFETVKVVNKAVRQRSQCHSPGVPGSSPVSAPSSSNSTPRTSYYGSDNASLNLEDKPSSNHAQKEDSSGPKRLGQPGTPGGQDLEAALCRLSVRQQNHSSDRPFFDVERERKLRALAADSEEGEGSSGFLTPNYSLASSPAASTGTNYSNGSSRHSCGSSGGSRSYLPDRLQIVKPLEGSVTLHQWQQLAKPNLGGILHPRPGVLTKDFRELEVDIQHVYSLNDLEEDEPDLSHLSGAHGMGTTHWHTTHKSTSSLISTQFQITYLLKCISSHYRGYLHSFGLPPSRDREHVSTSPALQQHFGQGGQTATTELSTSSLGLLQLLQERGISASRHPHHNLHYNRTGKPSFSTVSDKRGDFFSHKEGRRNIFSWNLVEKLQSLGLHRVAAWGMRGLSDKDREAVRPPPKV</sequence>
<evidence type="ECO:0000256" key="1">
    <source>
        <dbReference type="ARBA" id="ARBA00004173"/>
    </source>
</evidence>
<dbReference type="GO" id="GO:1904115">
    <property type="term" value="C:axon cytoplasm"/>
    <property type="evidence" value="ECO:0007669"/>
    <property type="project" value="GOC"/>
</dbReference>
<organism evidence="9 10">
    <name type="scientific">Neolamprologus brichardi</name>
    <name type="common">Fairy cichlid</name>
    <name type="synonym">Lamprologus brichardi</name>
    <dbReference type="NCBI Taxonomy" id="32507"/>
    <lineage>
        <taxon>Eukaryota</taxon>
        <taxon>Metazoa</taxon>
        <taxon>Chordata</taxon>
        <taxon>Craniata</taxon>
        <taxon>Vertebrata</taxon>
        <taxon>Euteleostomi</taxon>
        <taxon>Actinopterygii</taxon>
        <taxon>Neopterygii</taxon>
        <taxon>Teleostei</taxon>
        <taxon>Neoteleostei</taxon>
        <taxon>Acanthomorphata</taxon>
        <taxon>Ovalentaria</taxon>
        <taxon>Cichlomorphae</taxon>
        <taxon>Cichliformes</taxon>
        <taxon>Cichlidae</taxon>
        <taxon>African cichlids</taxon>
        <taxon>Pseudocrenilabrinae</taxon>
        <taxon>Lamprologini</taxon>
        <taxon>Neolamprologus</taxon>
    </lineage>
</organism>
<dbReference type="PANTHER" id="PTHR15751:SF14">
    <property type="entry name" value="HUNTINGTIN-ASSOCIATED PROTEIN 1"/>
    <property type="match status" value="1"/>
</dbReference>
<dbReference type="GO" id="GO:0005739">
    <property type="term" value="C:mitochondrion"/>
    <property type="evidence" value="ECO:0007669"/>
    <property type="project" value="UniProtKB-SubCell"/>
</dbReference>
<feature type="coiled-coil region" evidence="5">
    <location>
        <begin position="134"/>
        <end position="161"/>
    </location>
</feature>
<keyword evidence="10" id="KW-1185">Reference proteome</keyword>
<dbReference type="SMART" id="SM01424">
    <property type="entry name" value="HAP1_N"/>
    <property type="match status" value="1"/>
</dbReference>
<proteinExistence type="inferred from homology"/>
<feature type="domain" description="Trafficking kinesin-binding protein C-terminal" evidence="7">
    <location>
        <begin position="406"/>
        <end position="573"/>
    </location>
</feature>
<feature type="compositionally biased region" description="Basic and acidic residues" evidence="6">
    <location>
        <begin position="446"/>
        <end position="462"/>
    </location>
</feature>
<feature type="compositionally biased region" description="Low complexity" evidence="6">
    <location>
        <begin position="542"/>
        <end position="556"/>
    </location>
</feature>
<feature type="domain" description="HAP1 N-terminal" evidence="8">
    <location>
        <begin position="42"/>
        <end position="345"/>
    </location>
</feature>
<dbReference type="GeneTree" id="ENSGT00940000162183"/>
<dbReference type="STRING" id="32507.ENSNBRP00000030269"/>
<dbReference type="Bgee" id="ENSNBRG00000023010">
    <property type="expression patterns" value="Expressed in camera-type eye and 5 other cell types or tissues"/>
</dbReference>
<dbReference type="GO" id="GO:0031410">
    <property type="term" value="C:cytoplasmic vesicle"/>
    <property type="evidence" value="ECO:0007669"/>
    <property type="project" value="TreeGrafter"/>
</dbReference>
<dbReference type="AlphaFoldDB" id="A0A3Q4N9E0"/>
<dbReference type="GO" id="GO:0017022">
    <property type="term" value="F:myosin binding"/>
    <property type="evidence" value="ECO:0007669"/>
    <property type="project" value="TreeGrafter"/>
</dbReference>
<dbReference type="PANTHER" id="PTHR15751">
    <property type="entry name" value="TRAFFICKING KINESIN-BINDING PROTEIN"/>
    <property type="match status" value="1"/>
</dbReference>
<comment type="similarity">
    <text evidence="2">Belongs to the milton family.</text>
</comment>
<dbReference type="Pfam" id="PF12448">
    <property type="entry name" value="Milton"/>
    <property type="match status" value="1"/>
</dbReference>
<dbReference type="GO" id="GO:0030425">
    <property type="term" value="C:dendrite"/>
    <property type="evidence" value="ECO:0007669"/>
    <property type="project" value="TreeGrafter"/>
</dbReference>
<reference evidence="9" key="2">
    <citation type="submission" date="2025-09" db="UniProtKB">
        <authorList>
            <consortium name="Ensembl"/>
        </authorList>
    </citation>
    <scope>IDENTIFICATION</scope>
</reference>
<evidence type="ECO:0000256" key="6">
    <source>
        <dbReference type="SAM" id="MobiDB-lite"/>
    </source>
</evidence>